<sequence>MKEENRKENETEANEILDSKFGFLYNVQPVHLMFFASLPLCLGAFAGYKVEMKLVAAAGKTPDHYSPGSTATGGGLLRKVINEEVKATATSKQVATSNGKKAALANAVGEKFQVDAGRLAFKALGLGTMLSIGGVGLISALVIRASGCGDLNEAINTWREWTPRKRREVEDFFGIQPKSMQHEDVKATAHMTEDAEWEYIKKKYIPELSESDADGGNANS</sequence>
<feature type="transmembrane region" description="Helical" evidence="1">
    <location>
        <begin position="119"/>
        <end position="143"/>
    </location>
</feature>
<accession>A0A7S3Q7E5</accession>
<protein>
    <recommendedName>
        <fullName evidence="3">Transmembrane protein 242</fullName>
    </recommendedName>
</protein>
<keyword evidence="1" id="KW-1133">Transmembrane helix</keyword>
<dbReference type="AlphaFoldDB" id="A0A7S3Q7E5"/>
<evidence type="ECO:0008006" key="3">
    <source>
        <dbReference type="Google" id="ProtNLM"/>
    </source>
</evidence>
<evidence type="ECO:0000313" key="2">
    <source>
        <dbReference type="EMBL" id="CAE0468281.1"/>
    </source>
</evidence>
<proteinExistence type="predicted"/>
<evidence type="ECO:0000256" key="1">
    <source>
        <dbReference type="SAM" id="Phobius"/>
    </source>
</evidence>
<keyword evidence="1" id="KW-0472">Membrane</keyword>
<gene>
    <name evidence="2" type="ORF">CDEB00056_LOCUS13134</name>
</gene>
<keyword evidence="1" id="KW-0812">Transmembrane</keyword>
<name>A0A7S3Q7E5_9STRA</name>
<dbReference type="EMBL" id="HBIO01017080">
    <property type="protein sequence ID" value="CAE0468281.1"/>
    <property type="molecule type" value="Transcribed_RNA"/>
</dbReference>
<organism evidence="2">
    <name type="scientific">Chaetoceros debilis</name>
    <dbReference type="NCBI Taxonomy" id="122233"/>
    <lineage>
        <taxon>Eukaryota</taxon>
        <taxon>Sar</taxon>
        <taxon>Stramenopiles</taxon>
        <taxon>Ochrophyta</taxon>
        <taxon>Bacillariophyta</taxon>
        <taxon>Coscinodiscophyceae</taxon>
        <taxon>Chaetocerotophycidae</taxon>
        <taxon>Chaetocerotales</taxon>
        <taxon>Chaetocerotaceae</taxon>
        <taxon>Chaetoceros</taxon>
    </lineage>
</organism>
<reference evidence="2" key="1">
    <citation type="submission" date="2021-01" db="EMBL/GenBank/DDBJ databases">
        <authorList>
            <person name="Corre E."/>
            <person name="Pelletier E."/>
            <person name="Niang G."/>
            <person name="Scheremetjew M."/>
            <person name="Finn R."/>
            <person name="Kale V."/>
            <person name="Holt S."/>
            <person name="Cochrane G."/>
            <person name="Meng A."/>
            <person name="Brown T."/>
            <person name="Cohen L."/>
        </authorList>
    </citation>
    <scope>NUCLEOTIDE SEQUENCE</scope>
    <source>
        <strain evidence="2">MM31A-1</strain>
    </source>
</reference>